<name>A0A9D1LJ49_9FIRM</name>
<dbReference type="Proteomes" id="UP000824082">
    <property type="component" value="Unassembled WGS sequence"/>
</dbReference>
<dbReference type="Gene3D" id="3.40.50.300">
    <property type="entry name" value="P-loop containing nucleotide triphosphate hydrolases"/>
    <property type="match status" value="1"/>
</dbReference>
<feature type="domain" description="NrS-1 polymerase-like HBD" evidence="1">
    <location>
        <begin position="234"/>
        <end position="296"/>
    </location>
</feature>
<reference evidence="2" key="1">
    <citation type="submission" date="2020-10" db="EMBL/GenBank/DDBJ databases">
        <authorList>
            <person name="Gilroy R."/>
        </authorList>
    </citation>
    <scope>NUCLEOTIDE SEQUENCE</scope>
    <source>
        <strain evidence="2">4509</strain>
    </source>
</reference>
<organism evidence="2 3">
    <name type="scientific">Candidatus Egerieicola faecale</name>
    <dbReference type="NCBI Taxonomy" id="2840774"/>
    <lineage>
        <taxon>Bacteria</taxon>
        <taxon>Bacillati</taxon>
        <taxon>Bacillota</taxon>
        <taxon>Clostridia</taxon>
        <taxon>Eubacteriales</taxon>
        <taxon>Oscillospiraceae</taxon>
        <taxon>Oscillospiraceae incertae sedis</taxon>
        <taxon>Candidatus Egerieicola</taxon>
    </lineage>
</organism>
<gene>
    <name evidence="2" type="ORF">IAD19_04070</name>
</gene>
<proteinExistence type="predicted"/>
<dbReference type="Pfam" id="PF22763">
    <property type="entry name" value="NrS1-1_pol-like_HBD"/>
    <property type="match status" value="1"/>
</dbReference>
<comment type="caution">
    <text evidence="2">The sequence shown here is derived from an EMBL/GenBank/DDBJ whole genome shotgun (WGS) entry which is preliminary data.</text>
</comment>
<accession>A0A9D1LJ49</accession>
<dbReference type="AlphaFoldDB" id="A0A9D1LJ49"/>
<dbReference type="SUPFAM" id="SSF52540">
    <property type="entry name" value="P-loop containing nucleoside triphosphate hydrolases"/>
    <property type="match status" value="1"/>
</dbReference>
<evidence type="ECO:0000313" key="3">
    <source>
        <dbReference type="Proteomes" id="UP000824082"/>
    </source>
</evidence>
<evidence type="ECO:0000313" key="2">
    <source>
        <dbReference type="EMBL" id="HIU41709.1"/>
    </source>
</evidence>
<dbReference type="InterPro" id="IPR054468">
    <property type="entry name" value="NrSPol-like_HBD"/>
</dbReference>
<protein>
    <submittedName>
        <fullName evidence="2">AAA family ATPase</fullName>
    </submittedName>
</protein>
<dbReference type="InterPro" id="IPR027417">
    <property type="entry name" value="P-loop_NTPase"/>
</dbReference>
<dbReference type="EMBL" id="DVMX01000080">
    <property type="protein sequence ID" value="HIU41709.1"/>
    <property type="molecule type" value="Genomic_DNA"/>
</dbReference>
<sequence>MSYEQIPQELQALRQWVCYGAPDRPLKMPFNPDTGQPAKAGDPSTWTTFEAAWGGIIVQGYQGMGFEFAAGGGIVGIDFDHCLNRETMELNPQVAAWVEAFNSYTEISPSGEGLHILCKGRLPSETGKRRGGVEMYDQGRYFTMTGASYGPLRPLRAAQDAIDRLYSELSGEQEKPPSKAAQPPEMGWNDVIPATGAEQDPLGLLTIVQTAKNAKNGDRFTRLWEGDISGYPSHSEADQALCNILAFYTIKDPQAMDQLFRMSGLMRPKWDEKHGGCTYGEATIRKAIADTQEVYQRGKRQEAPKREVYGLQIITSGDLTSKQFPPTRYVVKELLPQGLAIIAAPSKYGKSWFVLQMLLDVSAGKPFLNFQTVPCRCLYLALEDSWPRLQYRLKKLLDGNPAPDRFDFANEARPLGEGLIESLEDYIKKNPDLGILVIDTLQKVRGAVNSKESAYGADYREIGMLKGFADRHNICLLLVHHLRKAGDDGDPFNRISGTNGIMGAADTIMVMTREKRSDKQTTLSLTGRDVDSKELVLSFEPDTCLWQVLGDADWLTEQRKRLAYQSDPLVITVKGLLKENPGGWSGTMTELMEEGKRLANTLLADSPRKLTSRLAKTEEQLFFYDKILHEKGKNGTGSATHYFRYNTVQRTVDENPQEGDPFE</sequence>
<dbReference type="Pfam" id="PF13481">
    <property type="entry name" value="AAA_25"/>
    <property type="match status" value="1"/>
</dbReference>
<reference evidence="2" key="2">
    <citation type="journal article" date="2021" name="PeerJ">
        <title>Extensive microbial diversity within the chicken gut microbiome revealed by metagenomics and culture.</title>
        <authorList>
            <person name="Gilroy R."/>
            <person name="Ravi A."/>
            <person name="Getino M."/>
            <person name="Pursley I."/>
            <person name="Horton D.L."/>
            <person name="Alikhan N.F."/>
            <person name="Baker D."/>
            <person name="Gharbi K."/>
            <person name="Hall N."/>
            <person name="Watson M."/>
            <person name="Adriaenssens E.M."/>
            <person name="Foster-Nyarko E."/>
            <person name="Jarju S."/>
            <person name="Secka A."/>
            <person name="Antonio M."/>
            <person name="Oren A."/>
            <person name="Chaudhuri R.R."/>
            <person name="La Ragione R."/>
            <person name="Hildebrand F."/>
            <person name="Pallen M.J."/>
        </authorList>
    </citation>
    <scope>NUCLEOTIDE SEQUENCE</scope>
    <source>
        <strain evidence="2">4509</strain>
    </source>
</reference>
<evidence type="ECO:0000259" key="1">
    <source>
        <dbReference type="Pfam" id="PF22763"/>
    </source>
</evidence>